<dbReference type="PROSITE" id="PS50222">
    <property type="entry name" value="EF_HAND_2"/>
    <property type="match status" value="3"/>
</dbReference>
<feature type="domain" description="EF-hand" evidence="9">
    <location>
        <begin position="19"/>
        <end position="54"/>
    </location>
</feature>
<dbReference type="SMART" id="SM00054">
    <property type="entry name" value="EFh"/>
    <property type="match status" value="3"/>
</dbReference>
<dbReference type="EMBL" id="SRPW01001809">
    <property type="protein sequence ID" value="KAG5998980.1"/>
    <property type="molecule type" value="Genomic_DNA"/>
</dbReference>
<dbReference type="PROSITE" id="PS00018">
    <property type="entry name" value="EF_HAND_1"/>
    <property type="match status" value="3"/>
</dbReference>
<keyword evidence="11" id="KW-1185">Reference proteome</keyword>
<dbReference type="CDD" id="cd00051">
    <property type="entry name" value="EFh"/>
    <property type="match status" value="2"/>
</dbReference>
<evidence type="ECO:0000313" key="11">
    <source>
        <dbReference type="Proteomes" id="UP000748025"/>
    </source>
</evidence>
<evidence type="ECO:0000256" key="7">
    <source>
        <dbReference type="ARBA" id="ARBA00071944"/>
    </source>
</evidence>
<reference evidence="10" key="1">
    <citation type="journal article" date="2020" name="bioRxiv">
        <title>Whole genome comparisons of ergot fungi reveals the divergence and evolution of species within the genus Claviceps are the result of varying mechanisms driving genome evolution and host range expansion.</title>
        <authorList>
            <person name="Wyka S.A."/>
            <person name="Mondo S.J."/>
            <person name="Liu M."/>
            <person name="Dettman J."/>
            <person name="Nalam V."/>
            <person name="Broders K.D."/>
        </authorList>
    </citation>
    <scope>NUCLEOTIDE SEQUENCE</scope>
    <source>
        <strain evidence="10">CCC 602</strain>
    </source>
</reference>
<dbReference type="GO" id="GO:0005509">
    <property type="term" value="F:calcium ion binding"/>
    <property type="evidence" value="ECO:0007669"/>
    <property type="project" value="InterPro"/>
</dbReference>
<dbReference type="Pfam" id="PF00036">
    <property type="entry name" value="EF-hand_1"/>
    <property type="match status" value="1"/>
</dbReference>
<evidence type="ECO:0000256" key="5">
    <source>
        <dbReference type="ARBA" id="ARBA00022837"/>
    </source>
</evidence>
<proteinExistence type="inferred from homology"/>
<gene>
    <name evidence="10" type="ORF">E4U43_002331</name>
</gene>
<dbReference type="AlphaFoldDB" id="A0A9P7SW77"/>
<keyword evidence="3" id="KW-0479">Metal-binding</keyword>
<dbReference type="Proteomes" id="UP000748025">
    <property type="component" value="Unassembled WGS sequence"/>
</dbReference>
<evidence type="ECO:0000313" key="10">
    <source>
        <dbReference type="EMBL" id="KAG5998980.1"/>
    </source>
</evidence>
<dbReference type="SUPFAM" id="SSF47473">
    <property type="entry name" value="EF-hand"/>
    <property type="match status" value="1"/>
</dbReference>
<dbReference type="PRINTS" id="PR00450">
    <property type="entry name" value="RECOVERIN"/>
</dbReference>
<dbReference type="FunFam" id="1.10.238.10:FF:000009">
    <property type="entry name" value="Visinin-like protein 1"/>
    <property type="match status" value="1"/>
</dbReference>
<dbReference type="PANTHER" id="PTHR23055:SF178">
    <property type="entry name" value="NEUROCALCIN HOMOLOG"/>
    <property type="match status" value="1"/>
</dbReference>
<dbReference type="InterPro" id="IPR011992">
    <property type="entry name" value="EF-hand-dom_pair"/>
</dbReference>
<feature type="domain" description="EF-hand" evidence="9">
    <location>
        <begin position="103"/>
        <end position="138"/>
    </location>
</feature>
<dbReference type="Pfam" id="PF13499">
    <property type="entry name" value="EF-hand_7"/>
    <property type="match status" value="1"/>
</dbReference>
<dbReference type="InterPro" id="IPR028846">
    <property type="entry name" value="Recoverin"/>
</dbReference>
<keyword evidence="6" id="KW-0449">Lipoprotein</keyword>
<dbReference type="OrthoDB" id="2529286at2759"/>
<evidence type="ECO:0000259" key="9">
    <source>
        <dbReference type="PROSITE" id="PS50222"/>
    </source>
</evidence>
<evidence type="ECO:0000256" key="3">
    <source>
        <dbReference type="ARBA" id="ARBA00022723"/>
    </source>
</evidence>
<evidence type="ECO:0000256" key="1">
    <source>
        <dbReference type="ARBA" id="ARBA00006049"/>
    </source>
</evidence>
<keyword evidence="4" id="KW-0677">Repeat</keyword>
<comment type="similarity">
    <text evidence="1">Belongs to the recoverin family.</text>
</comment>
<feature type="domain" description="EF-hand" evidence="9">
    <location>
        <begin position="55"/>
        <end position="90"/>
    </location>
</feature>
<dbReference type="GO" id="GO:0016020">
    <property type="term" value="C:membrane"/>
    <property type="evidence" value="ECO:0007669"/>
    <property type="project" value="TreeGrafter"/>
</dbReference>
<name>A0A9P7SW77_9HYPO</name>
<evidence type="ECO:0000256" key="4">
    <source>
        <dbReference type="ARBA" id="ARBA00022737"/>
    </source>
</evidence>
<protein>
    <recommendedName>
        <fullName evidence="7">Calcium-binding protein NCS-1</fullName>
    </recommendedName>
</protein>
<dbReference type="InterPro" id="IPR002048">
    <property type="entry name" value="EF_hand_dom"/>
</dbReference>
<dbReference type="Gene3D" id="3.40.50.150">
    <property type="entry name" value="Vaccinia Virus protein VP39"/>
    <property type="match status" value="1"/>
</dbReference>
<feature type="region of interest" description="Disordered" evidence="8">
    <location>
        <begin position="349"/>
        <end position="371"/>
    </location>
</feature>
<keyword evidence="2" id="KW-0519">Myristate</keyword>
<dbReference type="GO" id="GO:0005829">
    <property type="term" value="C:cytosol"/>
    <property type="evidence" value="ECO:0007669"/>
    <property type="project" value="TreeGrafter"/>
</dbReference>
<comment type="caution">
    <text evidence="10">The sequence shown here is derived from an EMBL/GenBank/DDBJ whole genome shotgun (WGS) entry which is preliminary data.</text>
</comment>
<dbReference type="InterPro" id="IPR029063">
    <property type="entry name" value="SAM-dependent_MTases_sf"/>
</dbReference>
<organism evidence="10 11">
    <name type="scientific">Claviceps pusilla</name>
    <dbReference type="NCBI Taxonomy" id="123648"/>
    <lineage>
        <taxon>Eukaryota</taxon>
        <taxon>Fungi</taxon>
        <taxon>Dikarya</taxon>
        <taxon>Ascomycota</taxon>
        <taxon>Pezizomycotina</taxon>
        <taxon>Sordariomycetes</taxon>
        <taxon>Hypocreomycetidae</taxon>
        <taxon>Hypocreales</taxon>
        <taxon>Clavicipitaceae</taxon>
        <taxon>Claviceps</taxon>
    </lineage>
</organism>
<keyword evidence="5" id="KW-0106">Calcium</keyword>
<evidence type="ECO:0000256" key="8">
    <source>
        <dbReference type="SAM" id="MobiDB-lite"/>
    </source>
</evidence>
<accession>A0A9P7SW77</accession>
<evidence type="ECO:0000256" key="2">
    <source>
        <dbReference type="ARBA" id="ARBA00022707"/>
    </source>
</evidence>
<dbReference type="PANTHER" id="PTHR23055">
    <property type="entry name" value="CALCIUM BINDING PROTEINS"/>
    <property type="match status" value="1"/>
</dbReference>
<dbReference type="GO" id="GO:0008047">
    <property type="term" value="F:enzyme activator activity"/>
    <property type="evidence" value="ECO:0007669"/>
    <property type="project" value="UniProtKB-ARBA"/>
</dbReference>
<evidence type="ECO:0000256" key="6">
    <source>
        <dbReference type="ARBA" id="ARBA00023288"/>
    </source>
</evidence>
<sequence>MLSKEEFQKIYRQFFPFGDPSSFADYVFNVFDTDKSGSIDFKEFICALSVTSRGKMEDKLDWAFQLYDIDGDGKISYDEMLQIVEAIYKMVGSMVKLPEDEDTPEKRVRKIFRMMDKDENGSLDLEEFKEGSKRDETIVSALSLYDGLTQKPKLCGAHQRLRVPAANVSALSSSAHVVLVGSPIAFNALPVQSITERGHPCSLTPTATSGFDTLGVGDVDEETFLLYSNDICSQNLGFIDTTAQSLQVQLAGRDVTVFQSPAVLASRRAGGTTGAVLWKVTPLFANWLSSPSNPLFRTVLTPSSNVLELGCGISPLNALALAPRIAHYVLSDQIYVQKLLSRNILENEPSPSAAASTGAKRGGGGGTKASRQTRSIVFRALDWEEDQVTAELADQASSSSSSSSSSFDAVLATDCVFNYALIDPFVQTCVDACVLKTRAEDAKDQGEEPTPCVCIVAQQLRNDDVFRSWLAAFMARFRVWRVREELLPGLTARDGFVVHVGVLRDGRGSVEVDE</sequence>
<dbReference type="InterPro" id="IPR018247">
    <property type="entry name" value="EF_Hand_1_Ca_BS"/>
</dbReference>
<dbReference type="Gene3D" id="1.10.238.10">
    <property type="entry name" value="EF-hand"/>
    <property type="match status" value="1"/>
</dbReference>